<dbReference type="PROSITE" id="PS00934">
    <property type="entry name" value="GLYOXALASE_I_1"/>
    <property type="match status" value="1"/>
</dbReference>
<gene>
    <name evidence="3" type="ORF">ACFSBX_17810</name>
</gene>
<dbReference type="InterPro" id="IPR018146">
    <property type="entry name" value="Glyoxalase_1_CS"/>
</dbReference>
<dbReference type="Gene3D" id="3.10.180.10">
    <property type="entry name" value="2,3-Dihydroxybiphenyl 1,2-Dioxygenase, domain 1"/>
    <property type="match status" value="2"/>
</dbReference>
<name>A0ABD6CU57_9EURY</name>
<reference evidence="3 4" key="1">
    <citation type="journal article" date="2019" name="Int. J. Syst. Evol. Microbiol.">
        <title>The Global Catalogue of Microorganisms (GCM) 10K type strain sequencing project: providing services to taxonomists for standard genome sequencing and annotation.</title>
        <authorList>
            <consortium name="The Broad Institute Genomics Platform"/>
            <consortium name="The Broad Institute Genome Sequencing Center for Infectious Disease"/>
            <person name="Wu L."/>
            <person name="Ma J."/>
        </authorList>
    </citation>
    <scope>NUCLEOTIDE SEQUENCE [LARGE SCALE GENOMIC DNA]</scope>
    <source>
        <strain evidence="3 4">CGMCC 1.12121</strain>
    </source>
</reference>
<proteinExistence type="predicted"/>
<dbReference type="PANTHER" id="PTHR43279">
    <property type="entry name" value="CATECHOL-2,3-DIOXYGENASE"/>
    <property type="match status" value="1"/>
</dbReference>
<comment type="caution">
    <text evidence="3">The sequence shown here is derived from an EMBL/GenBank/DDBJ whole genome shotgun (WGS) entry which is preliminary data.</text>
</comment>
<dbReference type="PANTHER" id="PTHR43279:SF1">
    <property type="entry name" value="CATECHOL-2,3-DIOXYGENASE"/>
    <property type="match status" value="1"/>
</dbReference>
<dbReference type="InterPro" id="IPR037523">
    <property type="entry name" value="VOC_core"/>
</dbReference>
<dbReference type="Pfam" id="PF00903">
    <property type="entry name" value="Glyoxalase"/>
    <property type="match status" value="2"/>
</dbReference>
<dbReference type="RefSeq" id="WP_256422899.1">
    <property type="nucleotide sequence ID" value="NZ_JANHDI010000016.1"/>
</dbReference>
<evidence type="ECO:0000313" key="3">
    <source>
        <dbReference type="EMBL" id="MFD1600791.1"/>
    </source>
</evidence>
<dbReference type="AlphaFoldDB" id="A0ABD6CU57"/>
<evidence type="ECO:0000313" key="4">
    <source>
        <dbReference type="Proteomes" id="UP001597085"/>
    </source>
</evidence>
<sequence>MTDTAETVSLPPETRLGRTALRVHDLDAMIEFYRTVVGLAVLERTEMTATLGVDGTPLLVLRRDANAAPRGRDQAGLFHNAFLLPSRAALGAALERIRDRWTLDGASDHDVSEALYLSDPEGNGVEIYRDRPREEWPGTADGGVEMATRPLDIDDIAAESDGRSTAPEGTTLGHVHLEVTSVPAARDFYVETLGLDVRMDAGAALFVAAGGYHHHLGLNAWNGRSAPAGGRGLAWFEMLLPSDAAVSAVRERLVDADVAVAERETGIEFGAPDGITVRLRAE</sequence>
<dbReference type="EMBL" id="JBHUDK010000018">
    <property type="protein sequence ID" value="MFD1600791.1"/>
    <property type="molecule type" value="Genomic_DNA"/>
</dbReference>
<accession>A0ABD6CU57</accession>
<dbReference type="SUPFAM" id="SSF54593">
    <property type="entry name" value="Glyoxalase/Bleomycin resistance protein/Dihydroxybiphenyl dioxygenase"/>
    <property type="match status" value="2"/>
</dbReference>
<dbReference type="Proteomes" id="UP001597085">
    <property type="component" value="Unassembled WGS sequence"/>
</dbReference>
<dbReference type="InterPro" id="IPR029068">
    <property type="entry name" value="Glyas_Bleomycin-R_OHBP_Dase"/>
</dbReference>
<keyword evidence="1" id="KW-0479">Metal-binding</keyword>
<dbReference type="PROSITE" id="PS51819">
    <property type="entry name" value="VOC"/>
    <property type="match status" value="1"/>
</dbReference>
<dbReference type="InterPro" id="IPR004360">
    <property type="entry name" value="Glyas_Fos-R_dOase_dom"/>
</dbReference>
<evidence type="ECO:0000256" key="1">
    <source>
        <dbReference type="ARBA" id="ARBA00022723"/>
    </source>
</evidence>
<organism evidence="3 4">
    <name type="scientific">Halobellus rarus</name>
    <dbReference type="NCBI Taxonomy" id="1126237"/>
    <lineage>
        <taxon>Archaea</taxon>
        <taxon>Methanobacteriati</taxon>
        <taxon>Methanobacteriota</taxon>
        <taxon>Stenosarchaea group</taxon>
        <taxon>Halobacteria</taxon>
        <taxon>Halobacteriales</taxon>
        <taxon>Haloferacaceae</taxon>
        <taxon>Halobellus</taxon>
    </lineage>
</organism>
<protein>
    <submittedName>
        <fullName evidence="3">VOC family protein</fullName>
    </submittedName>
</protein>
<evidence type="ECO:0000259" key="2">
    <source>
        <dbReference type="PROSITE" id="PS51819"/>
    </source>
</evidence>
<dbReference type="GO" id="GO:0046872">
    <property type="term" value="F:metal ion binding"/>
    <property type="evidence" value="ECO:0007669"/>
    <property type="project" value="UniProtKB-KW"/>
</dbReference>
<keyword evidence="4" id="KW-1185">Reference proteome</keyword>
<feature type="domain" description="VOC" evidence="2">
    <location>
        <begin position="15"/>
        <end position="130"/>
    </location>
</feature>